<sequence>MENSLTQGKGVPFRQPNIFQKRMLQPFSEIKQFTKSTTPSQSTLLNKQNVNTAANNTVRKNV</sequence>
<accession>A0A8S5UBD5</accession>
<evidence type="ECO:0000256" key="1">
    <source>
        <dbReference type="SAM" id="MobiDB-lite"/>
    </source>
</evidence>
<proteinExistence type="predicted"/>
<organism evidence="2">
    <name type="scientific">Podoviridae sp. ctZkC8</name>
    <dbReference type="NCBI Taxonomy" id="2825259"/>
    <lineage>
        <taxon>Viruses</taxon>
        <taxon>Duplodnaviria</taxon>
        <taxon>Heunggongvirae</taxon>
        <taxon>Uroviricota</taxon>
        <taxon>Caudoviricetes</taxon>
    </lineage>
</organism>
<reference evidence="2" key="1">
    <citation type="journal article" date="2021" name="Proc. Natl. Acad. Sci. U.S.A.">
        <title>A Catalog of Tens of Thousands of Viruses from Human Metagenomes Reveals Hidden Associations with Chronic Diseases.</title>
        <authorList>
            <person name="Tisza M.J."/>
            <person name="Buck C.B."/>
        </authorList>
    </citation>
    <scope>NUCLEOTIDE SEQUENCE</scope>
    <source>
        <strain evidence="2">CtZkC8</strain>
    </source>
</reference>
<name>A0A8S5UBD5_9CAUD</name>
<protein>
    <submittedName>
        <fullName evidence="2">Uncharacterized protein</fullName>
    </submittedName>
</protein>
<feature type="region of interest" description="Disordered" evidence="1">
    <location>
        <begin position="36"/>
        <end position="62"/>
    </location>
</feature>
<dbReference type="EMBL" id="BK016062">
    <property type="protein sequence ID" value="DAF91805.1"/>
    <property type="molecule type" value="Genomic_DNA"/>
</dbReference>
<evidence type="ECO:0000313" key="2">
    <source>
        <dbReference type="EMBL" id="DAF91805.1"/>
    </source>
</evidence>